<dbReference type="InterPro" id="IPR036236">
    <property type="entry name" value="Znf_C2H2_sf"/>
</dbReference>
<dbReference type="OrthoDB" id="9633094at2759"/>
<evidence type="ECO:0000256" key="1">
    <source>
        <dbReference type="ARBA" id="ARBA00004123"/>
    </source>
</evidence>
<evidence type="ECO:0000256" key="9">
    <source>
        <dbReference type="ARBA" id="ARBA00023163"/>
    </source>
</evidence>
<dbReference type="SUPFAM" id="SSF57667">
    <property type="entry name" value="beta-beta-alpha zinc fingers"/>
    <property type="match status" value="3"/>
</dbReference>
<reference evidence="15" key="1">
    <citation type="submission" date="2025-08" db="UniProtKB">
        <authorList>
            <consortium name="RefSeq"/>
        </authorList>
    </citation>
    <scope>IDENTIFICATION</scope>
    <source>
        <tissue evidence="15">Kidney</tissue>
    </source>
</reference>
<keyword evidence="7" id="KW-0805">Transcription regulation</keyword>
<keyword evidence="6" id="KW-0862">Zinc</keyword>
<keyword evidence="9" id="KW-0804">Transcription</keyword>
<dbReference type="SMART" id="SM00355">
    <property type="entry name" value="ZnF_C2H2"/>
    <property type="match status" value="5"/>
</dbReference>
<keyword evidence="14" id="KW-1185">Reference proteome</keyword>
<dbReference type="GO" id="GO:0005634">
    <property type="term" value="C:nucleus"/>
    <property type="evidence" value="ECO:0007669"/>
    <property type="project" value="UniProtKB-SubCell"/>
</dbReference>
<evidence type="ECO:0000313" key="15">
    <source>
        <dbReference type="RefSeq" id="XP_012873638.1"/>
    </source>
</evidence>
<organism evidence="14 15">
    <name type="scientific">Dipodomys ordii</name>
    <name type="common">Ord's kangaroo rat</name>
    <dbReference type="NCBI Taxonomy" id="10020"/>
    <lineage>
        <taxon>Eukaryota</taxon>
        <taxon>Metazoa</taxon>
        <taxon>Chordata</taxon>
        <taxon>Craniata</taxon>
        <taxon>Vertebrata</taxon>
        <taxon>Euteleostomi</taxon>
        <taxon>Mammalia</taxon>
        <taxon>Eutheria</taxon>
        <taxon>Euarchontoglires</taxon>
        <taxon>Glires</taxon>
        <taxon>Rodentia</taxon>
        <taxon>Castorimorpha</taxon>
        <taxon>Heteromyidae</taxon>
        <taxon>Dipodomyinae</taxon>
        <taxon>Dipodomys</taxon>
    </lineage>
</organism>
<dbReference type="AlphaFoldDB" id="A0A1S3FAG0"/>
<keyword evidence="4" id="KW-0677">Repeat</keyword>
<dbReference type="GO" id="GO:0000981">
    <property type="term" value="F:DNA-binding transcription factor activity, RNA polymerase II-specific"/>
    <property type="evidence" value="ECO:0007669"/>
    <property type="project" value="TreeGrafter"/>
</dbReference>
<evidence type="ECO:0000256" key="4">
    <source>
        <dbReference type="ARBA" id="ARBA00022737"/>
    </source>
</evidence>
<dbReference type="PANTHER" id="PTHR14196:SF12">
    <property type="entry name" value="ZINC FINGER PROTEIN 208-LIKE"/>
    <property type="match status" value="1"/>
</dbReference>
<comment type="subcellular location">
    <subcellularLocation>
        <location evidence="1">Nucleus</location>
    </subcellularLocation>
</comment>
<keyword evidence="5 11" id="KW-0863">Zinc-finger</keyword>
<dbReference type="PROSITE" id="PS50157">
    <property type="entry name" value="ZINC_FINGER_C2H2_2"/>
    <property type="match status" value="5"/>
</dbReference>
<dbReference type="FunFam" id="3.30.160.60:FF:000690">
    <property type="entry name" value="Zinc finger protein 354C"/>
    <property type="match status" value="1"/>
</dbReference>
<feature type="region of interest" description="Disordered" evidence="12">
    <location>
        <begin position="121"/>
        <end position="140"/>
    </location>
</feature>
<dbReference type="InterPro" id="IPR013087">
    <property type="entry name" value="Znf_C2H2_type"/>
</dbReference>
<keyword evidence="2" id="KW-0597">Phosphoprotein</keyword>
<dbReference type="Gene3D" id="3.30.160.60">
    <property type="entry name" value="Classic Zinc Finger"/>
    <property type="match status" value="4"/>
</dbReference>
<protein>
    <submittedName>
        <fullName evidence="15">Zinc finger protein 449-like</fullName>
    </submittedName>
</protein>
<evidence type="ECO:0000256" key="11">
    <source>
        <dbReference type="PROSITE-ProRule" id="PRU00042"/>
    </source>
</evidence>
<evidence type="ECO:0000256" key="8">
    <source>
        <dbReference type="ARBA" id="ARBA00023125"/>
    </source>
</evidence>
<dbReference type="PROSITE" id="PS00028">
    <property type="entry name" value="ZINC_FINGER_C2H2_1"/>
    <property type="match status" value="5"/>
</dbReference>
<dbReference type="GeneID" id="105987024"/>
<feature type="domain" description="C2H2-type" evidence="13">
    <location>
        <begin position="232"/>
        <end position="259"/>
    </location>
</feature>
<feature type="domain" description="C2H2-type" evidence="13">
    <location>
        <begin position="260"/>
        <end position="287"/>
    </location>
</feature>
<proteinExistence type="predicted"/>
<evidence type="ECO:0000256" key="2">
    <source>
        <dbReference type="ARBA" id="ARBA00022553"/>
    </source>
</evidence>
<evidence type="ECO:0000256" key="7">
    <source>
        <dbReference type="ARBA" id="ARBA00023015"/>
    </source>
</evidence>
<feature type="domain" description="C2H2-type" evidence="13">
    <location>
        <begin position="204"/>
        <end position="231"/>
    </location>
</feature>
<keyword evidence="8" id="KW-0238">DNA-binding</keyword>
<dbReference type="Pfam" id="PF00096">
    <property type="entry name" value="zf-C2H2"/>
    <property type="match status" value="3"/>
</dbReference>
<feature type="compositionally biased region" description="Polar residues" evidence="12">
    <location>
        <begin position="123"/>
        <end position="140"/>
    </location>
</feature>
<dbReference type="InParanoid" id="A0A1S3FAG0"/>
<dbReference type="Proteomes" id="UP000081671">
    <property type="component" value="Unplaced"/>
</dbReference>
<accession>A0A1S3FAG0</accession>
<dbReference type="FunFam" id="3.30.160.60:FF:001228">
    <property type="entry name" value="Zinc finger protein 236"/>
    <property type="match status" value="1"/>
</dbReference>
<sequence length="359" mass="40607">MPPNFHPESPALQAKGTHQDSPLPEAWKPQAGPQELNYSVGAECQPFVNPGPELPMSDCSFPMDKVEDQWADELMNLQTDENPHQEADLSEEREQQEALCKALPNELLDVLEIPLHTPRSCLEENSQQERPVNPGDATQKTPIRKAHQCAQCGKCSVYAHKQPGSPEVIRAEELVHKCALCEEGFFHSPDLDEQEVTGVKARHYQCPKCEETFTQHIQLTTHQAMHIEMKPFQCQHCSKRFLHRSSLLEHRKTHTGEKSHECPTCGKKFLRRATLSQHQVTHTTERPFTCEYCKKSYRHRSSLRSHIKTHAGEVLYKCNLCLKSFLNKENIILHLAAHLRKGLPTTGQEAGAAGPASRS</sequence>
<gene>
    <name evidence="15" type="primary">LOC105987024</name>
</gene>
<dbReference type="InterPro" id="IPR050717">
    <property type="entry name" value="C2H2-ZF_Transcription_Reg"/>
</dbReference>
<dbReference type="KEGG" id="dord:105987024"/>
<evidence type="ECO:0000256" key="12">
    <source>
        <dbReference type="SAM" id="MobiDB-lite"/>
    </source>
</evidence>
<evidence type="ECO:0000256" key="6">
    <source>
        <dbReference type="ARBA" id="ARBA00022833"/>
    </source>
</evidence>
<evidence type="ECO:0000256" key="10">
    <source>
        <dbReference type="ARBA" id="ARBA00023242"/>
    </source>
</evidence>
<dbReference type="GO" id="GO:0008270">
    <property type="term" value="F:zinc ion binding"/>
    <property type="evidence" value="ECO:0007669"/>
    <property type="project" value="UniProtKB-KW"/>
</dbReference>
<keyword evidence="3" id="KW-0479">Metal-binding</keyword>
<dbReference type="FunFam" id="3.30.160.60:FF:001049">
    <property type="entry name" value="zinc finger protein 319"/>
    <property type="match status" value="1"/>
</dbReference>
<keyword evidence="10" id="KW-0539">Nucleus</keyword>
<evidence type="ECO:0000259" key="13">
    <source>
        <dbReference type="PROSITE" id="PS50157"/>
    </source>
</evidence>
<dbReference type="RefSeq" id="XP_012873638.1">
    <property type="nucleotide sequence ID" value="XM_013018184.1"/>
</dbReference>
<dbReference type="PANTHER" id="PTHR14196">
    <property type="entry name" value="ODD-SKIPPED - RELATED"/>
    <property type="match status" value="1"/>
</dbReference>
<dbReference type="GO" id="GO:0000977">
    <property type="term" value="F:RNA polymerase II transcription regulatory region sequence-specific DNA binding"/>
    <property type="evidence" value="ECO:0007669"/>
    <property type="project" value="TreeGrafter"/>
</dbReference>
<evidence type="ECO:0000256" key="3">
    <source>
        <dbReference type="ARBA" id="ARBA00022723"/>
    </source>
</evidence>
<name>A0A1S3FAG0_DIPOR</name>
<feature type="domain" description="C2H2-type" evidence="13">
    <location>
        <begin position="288"/>
        <end position="315"/>
    </location>
</feature>
<feature type="domain" description="C2H2-type" evidence="13">
    <location>
        <begin position="316"/>
        <end position="338"/>
    </location>
</feature>
<feature type="region of interest" description="Disordered" evidence="12">
    <location>
        <begin position="1"/>
        <end position="34"/>
    </location>
</feature>
<evidence type="ECO:0000313" key="14">
    <source>
        <dbReference type="Proteomes" id="UP000081671"/>
    </source>
</evidence>
<evidence type="ECO:0000256" key="5">
    <source>
        <dbReference type="ARBA" id="ARBA00022771"/>
    </source>
</evidence>